<dbReference type="SUPFAM" id="SSF53597">
    <property type="entry name" value="Dihydrofolate reductase-like"/>
    <property type="match status" value="1"/>
</dbReference>
<accession>A0A1F5SQH3</accession>
<evidence type="ECO:0000313" key="3">
    <source>
        <dbReference type="Proteomes" id="UP000178925"/>
    </source>
</evidence>
<dbReference type="Pfam" id="PF01872">
    <property type="entry name" value="RibD_C"/>
    <property type="match status" value="1"/>
</dbReference>
<dbReference type="STRING" id="1797995.A2242_02115"/>
<dbReference type="AlphaFoldDB" id="A0A1F5SQH3"/>
<sequence length="165" mass="18469">MIAAITIDGRIAKDSHQLTDWTSVEDKNFLHKKLDASDVVIVGNNTFKTAREPLSKRNCIVFTRAIAGSRQKNENCLYVNPAGVDIIKLLQGKNYRRIAVLGGTQVYSWFLEKNLLDEIYLTVEPIVFGSGLPLFTAGLTRDTQYKLISAKKLNNKGSVLLHYVN</sequence>
<dbReference type="InterPro" id="IPR024072">
    <property type="entry name" value="DHFR-like_dom_sf"/>
</dbReference>
<dbReference type="GO" id="GO:0009231">
    <property type="term" value="P:riboflavin biosynthetic process"/>
    <property type="evidence" value="ECO:0007669"/>
    <property type="project" value="InterPro"/>
</dbReference>
<name>A0A1F5SQH3_9BACT</name>
<reference evidence="2 3" key="1">
    <citation type="journal article" date="2016" name="Nat. Commun.">
        <title>Thousands of microbial genomes shed light on interconnected biogeochemical processes in an aquifer system.</title>
        <authorList>
            <person name="Anantharaman K."/>
            <person name="Brown C.T."/>
            <person name="Hug L.A."/>
            <person name="Sharon I."/>
            <person name="Castelle C.J."/>
            <person name="Probst A.J."/>
            <person name="Thomas B.C."/>
            <person name="Singh A."/>
            <person name="Wilkins M.J."/>
            <person name="Karaoz U."/>
            <person name="Brodie E.L."/>
            <person name="Williams K.H."/>
            <person name="Hubbard S.S."/>
            <person name="Banfield J.F."/>
        </authorList>
    </citation>
    <scope>NUCLEOTIDE SEQUENCE [LARGE SCALE GENOMIC DNA]</scope>
</reference>
<organism evidence="2 3">
    <name type="scientific">Candidatus Falkowbacteria bacterium RIFOXYA2_FULL_47_9</name>
    <dbReference type="NCBI Taxonomy" id="1797995"/>
    <lineage>
        <taxon>Bacteria</taxon>
        <taxon>Candidatus Falkowiibacteriota</taxon>
    </lineage>
</organism>
<evidence type="ECO:0000313" key="2">
    <source>
        <dbReference type="EMBL" id="OGF28796.1"/>
    </source>
</evidence>
<proteinExistence type="predicted"/>
<dbReference type="InterPro" id="IPR002734">
    <property type="entry name" value="RibDG_C"/>
</dbReference>
<dbReference type="PANTHER" id="PTHR38011:SF11">
    <property type="entry name" value="2,5-DIAMINO-6-RIBOSYLAMINO-4(3H)-PYRIMIDINONE 5'-PHOSPHATE REDUCTASE"/>
    <property type="match status" value="1"/>
</dbReference>
<protein>
    <recommendedName>
        <fullName evidence="1">Bacterial bifunctional deaminase-reductase C-terminal domain-containing protein</fullName>
    </recommendedName>
</protein>
<dbReference type="GO" id="GO:0008703">
    <property type="term" value="F:5-amino-6-(5-phosphoribosylamino)uracil reductase activity"/>
    <property type="evidence" value="ECO:0007669"/>
    <property type="project" value="InterPro"/>
</dbReference>
<dbReference type="Proteomes" id="UP000178925">
    <property type="component" value="Unassembled WGS sequence"/>
</dbReference>
<dbReference type="InterPro" id="IPR050765">
    <property type="entry name" value="Riboflavin_Biosynth_HTPR"/>
</dbReference>
<feature type="domain" description="Bacterial bifunctional deaminase-reductase C-terminal" evidence="1">
    <location>
        <begin position="3"/>
        <end position="155"/>
    </location>
</feature>
<dbReference type="PANTHER" id="PTHR38011">
    <property type="entry name" value="DIHYDROFOLATE REDUCTASE FAMILY PROTEIN (AFU_ORTHOLOGUE AFUA_8G06820)"/>
    <property type="match status" value="1"/>
</dbReference>
<evidence type="ECO:0000259" key="1">
    <source>
        <dbReference type="Pfam" id="PF01872"/>
    </source>
</evidence>
<comment type="caution">
    <text evidence="2">The sequence shown here is derived from an EMBL/GenBank/DDBJ whole genome shotgun (WGS) entry which is preliminary data.</text>
</comment>
<gene>
    <name evidence="2" type="ORF">A2242_02115</name>
</gene>
<dbReference type="Gene3D" id="3.40.430.10">
    <property type="entry name" value="Dihydrofolate Reductase, subunit A"/>
    <property type="match status" value="1"/>
</dbReference>
<dbReference type="EMBL" id="MFGC01000006">
    <property type="protein sequence ID" value="OGF28796.1"/>
    <property type="molecule type" value="Genomic_DNA"/>
</dbReference>